<dbReference type="Gene3D" id="1.10.357.10">
    <property type="entry name" value="Tetracycline Repressor, domain 2"/>
    <property type="match status" value="1"/>
</dbReference>
<sequence length="178" mass="21453">MVKKPDRRIQKTKNAIQSSLKELLLENKNLDQISVKMICDRANIGRKTFYSHYSDKFALMDEFMDSYLNELKLTCQNLNEENFHNKIKIWIRFFIKNRDFFRKLFESNDSYQFREKFNHFTKEQLLFELKDSNKLAVDFLCYGIDGIIEHIVLKDCSINEEKLLKEISQILNPYFINK</sequence>
<dbReference type="RefSeq" id="WP_056970732.1">
    <property type="nucleotide sequence ID" value="NZ_CP044496.1"/>
</dbReference>
<feature type="domain" description="HTH tetR-type" evidence="3">
    <location>
        <begin position="10"/>
        <end position="71"/>
    </location>
</feature>
<dbReference type="GO" id="GO:0003677">
    <property type="term" value="F:DNA binding"/>
    <property type="evidence" value="ECO:0007669"/>
    <property type="project" value="UniProtKB-UniRule"/>
</dbReference>
<dbReference type="InterPro" id="IPR009057">
    <property type="entry name" value="Homeodomain-like_sf"/>
</dbReference>
<evidence type="ECO:0000313" key="4">
    <source>
        <dbReference type="EMBL" id="QFG51181.1"/>
    </source>
</evidence>
<accession>A0A5P5ZKL7</accession>
<dbReference type="Proteomes" id="UP000325393">
    <property type="component" value="Chromosome"/>
</dbReference>
<evidence type="ECO:0000313" key="5">
    <source>
        <dbReference type="Proteomes" id="UP000325393"/>
    </source>
</evidence>
<evidence type="ECO:0000259" key="3">
    <source>
        <dbReference type="PROSITE" id="PS50977"/>
    </source>
</evidence>
<dbReference type="InterPro" id="IPR050624">
    <property type="entry name" value="HTH-type_Tx_Regulator"/>
</dbReference>
<dbReference type="Pfam" id="PF14278">
    <property type="entry name" value="TetR_C_8"/>
    <property type="match status" value="1"/>
</dbReference>
<feature type="DNA-binding region" description="H-T-H motif" evidence="2">
    <location>
        <begin position="34"/>
        <end position="53"/>
    </location>
</feature>
<keyword evidence="1 2" id="KW-0238">DNA-binding</keyword>
<organism evidence="4 5">
    <name type="scientific">Lactobacillus acetotolerans</name>
    <dbReference type="NCBI Taxonomy" id="1600"/>
    <lineage>
        <taxon>Bacteria</taxon>
        <taxon>Bacillati</taxon>
        <taxon>Bacillota</taxon>
        <taxon>Bacilli</taxon>
        <taxon>Lactobacillales</taxon>
        <taxon>Lactobacillaceae</taxon>
        <taxon>Lactobacillus</taxon>
    </lineage>
</organism>
<dbReference type="PANTHER" id="PTHR43479:SF7">
    <property type="entry name" value="TETR-FAMILY TRANSCRIPTIONAL REGULATOR"/>
    <property type="match status" value="1"/>
</dbReference>
<dbReference type="PROSITE" id="PS50977">
    <property type="entry name" value="HTH_TETR_2"/>
    <property type="match status" value="1"/>
</dbReference>
<protein>
    <submittedName>
        <fullName evidence="4">TetR family transcriptional regulator</fullName>
    </submittedName>
</protein>
<evidence type="ECO:0000256" key="2">
    <source>
        <dbReference type="PROSITE-ProRule" id="PRU00335"/>
    </source>
</evidence>
<dbReference type="EMBL" id="CP044496">
    <property type="protein sequence ID" value="QFG51181.1"/>
    <property type="molecule type" value="Genomic_DNA"/>
</dbReference>
<dbReference type="SUPFAM" id="SSF46689">
    <property type="entry name" value="Homeodomain-like"/>
    <property type="match status" value="1"/>
</dbReference>
<dbReference type="GeneID" id="78212123"/>
<dbReference type="InterPro" id="IPR039532">
    <property type="entry name" value="TetR_C_Firmicutes"/>
</dbReference>
<gene>
    <name evidence="4" type="ORF">LA749_03880</name>
</gene>
<dbReference type="PANTHER" id="PTHR43479">
    <property type="entry name" value="ACREF/ENVCD OPERON REPRESSOR-RELATED"/>
    <property type="match status" value="1"/>
</dbReference>
<dbReference type="AlphaFoldDB" id="A0A5P5ZKL7"/>
<dbReference type="InterPro" id="IPR001647">
    <property type="entry name" value="HTH_TetR"/>
</dbReference>
<name>A0A5P5ZKL7_9LACO</name>
<proteinExistence type="predicted"/>
<reference evidence="4 5" key="1">
    <citation type="submission" date="2019-09" db="EMBL/GenBank/DDBJ databases">
        <title>Genome sequencing of Lactobacillus acetotolerans.</title>
        <authorList>
            <person name="Kim K."/>
        </authorList>
    </citation>
    <scope>NUCLEOTIDE SEQUENCE [LARGE SCALE GENOMIC DNA]</scope>
    <source>
        <strain evidence="4 5">LA749</strain>
    </source>
</reference>
<evidence type="ECO:0000256" key="1">
    <source>
        <dbReference type="ARBA" id="ARBA00023125"/>
    </source>
</evidence>